<evidence type="ECO:0000259" key="7">
    <source>
        <dbReference type="SMART" id="SM00864"/>
    </source>
</evidence>
<dbReference type="GO" id="GO:0005737">
    <property type="term" value="C:cytoplasm"/>
    <property type="evidence" value="ECO:0007669"/>
    <property type="project" value="UniProtKB-SubCell"/>
</dbReference>
<evidence type="ECO:0000256" key="2">
    <source>
        <dbReference type="ARBA" id="ARBA00022741"/>
    </source>
</evidence>
<reference evidence="9" key="1">
    <citation type="journal article" date="2007" name="BMC Evol. Biol.">
        <title>A canonical FtsZ protein in Verrucomicrobium spinosum, a member of the Bacterial phylum Verrucomicrobia that also includes tubulin-producing Prosthecobacter species.</title>
        <authorList>
            <person name="Yee B."/>
            <person name="Lafi F.F."/>
            <person name="Oakley B."/>
            <person name="Staley J.T."/>
            <person name="Fuerst J.A."/>
        </authorList>
    </citation>
    <scope>NUCLEOTIDE SEQUENCE</scope>
    <source>
        <strain evidence="9">DSM 4136</strain>
    </source>
</reference>
<comment type="similarity">
    <text evidence="1 4 5">Belongs to the FtsZ family.</text>
</comment>
<feature type="region of interest" description="Disordered" evidence="6">
    <location>
        <begin position="569"/>
        <end position="633"/>
    </location>
</feature>
<keyword evidence="4 5" id="KW-0131">Cell cycle</keyword>
<organism evidence="9">
    <name type="scientific">Verrucomicrobium spinosum</name>
    <dbReference type="NCBI Taxonomy" id="2736"/>
    <lineage>
        <taxon>Bacteria</taxon>
        <taxon>Pseudomonadati</taxon>
        <taxon>Verrucomicrobiota</taxon>
        <taxon>Verrucomicrobiia</taxon>
        <taxon>Verrucomicrobiales</taxon>
        <taxon>Verrucomicrobiaceae</taxon>
        <taxon>Verrucomicrobium</taxon>
    </lineage>
</organism>
<feature type="binding site" evidence="4">
    <location>
        <begin position="27"/>
        <end position="31"/>
    </location>
    <ligand>
        <name>GTP</name>
        <dbReference type="ChEBI" id="CHEBI:37565"/>
    </ligand>
</feature>
<keyword evidence="4" id="KW-0963">Cytoplasm</keyword>
<dbReference type="EMBL" id="DQ845344">
    <property type="protein sequence ID" value="ABI34433.1"/>
    <property type="molecule type" value="Genomic_DNA"/>
</dbReference>
<dbReference type="InterPro" id="IPR024757">
    <property type="entry name" value="FtsZ_C"/>
</dbReference>
<gene>
    <name evidence="4 9" type="primary">ftsZ</name>
</gene>
<comment type="function">
    <text evidence="4 5">Essential cell division protein that forms a contractile ring structure (Z ring) at the future cell division site. The regulation of the ring assembly controls the timing and the location of cell division. One of the functions of the FtsZ ring is to recruit other cell division proteins to the septum to produce a new cell wall between the dividing cells. Binds GTP and shows GTPase activity.</text>
</comment>
<dbReference type="GO" id="GO:0043093">
    <property type="term" value="P:FtsZ-dependent cytokinesis"/>
    <property type="evidence" value="ECO:0007669"/>
    <property type="project" value="UniProtKB-UniRule"/>
</dbReference>
<dbReference type="GO" id="GO:0007017">
    <property type="term" value="P:microtubule-based process"/>
    <property type="evidence" value="ECO:0007669"/>
    <property type="project" value="InterPro"/>
</dbReference>
<evidence type="ECO:0000256" key="6">
    <source>
        <dbReference type="SAM" id="MobiDB-lite"/>
    </source>
</evidence>
<dbReference type="Pfam" id="PF00091">
    <property type="entry name" value="Tubulin"/>
    <property type="match status" value="1"/>
</dbReference>
<dbReference type="Gene3D" id="3.40.50.1440">
    <property type="entry name" value="Tubulin/FtsZ, GTPase domain"/>
    <property type="match status" value="1"/>
</dbReference>
<protein>
    <recommendedName>
        <fullName evidence="4 5">Cell division protein FtsZ</fullName>
    </recommendedName>
</protein>
<feature type="region of interest" description="Disordered" evidence="6">
    <location>
        <begin position="363"/>
        <end position="384"/>
    </location>
</feature>
<dbReference type="Pfam" id="PF12327">
    <property type="entry name" value="FtsZ_C"/>
    <property type="match status" value="1"/>
</dbReference>
<dbReference type="InterPro" id="IPR018316">
    <property type="entry name" value="Tubulin/FtsZ_2-layer-sand-dom"/>
</dbReference>
<evidence type="ECO:0000256" key="4">
    <source>
        <dbReference type="HAMAP-Rule" id="MF_00909"/>
    </source>
</evidence>
<dbReference type="InterPro" id="IPR036525">
    <property type="entry name" value="Tubulin/FtsZ_GTPase_sf"/>
</dbReference>
<dbReference type="InterPro" id="IPR017975">
    <property type="entry name" value="Tubulin_CS"/>
</dbReference>
<feature type="binding site" evidence="4">
    <location>
        <begin position="114"/>
        <end position="116"/>
    </location>
    <ligand>
        <name>GTP</name>
        <dbReference type="ChEBI" id="CHEBI:37565"/>
    </ligand>
</feature>
<feature type="binding site" evidence="4">
    <location>
        <position position="145"/>
    </location>
    <ligand>
        <name>GTP</name>
        <dbReference type="ChEBI" id="CHEBI:37565"/>
    </ligand>
</feature>
<accession>A4UAG8</accession>
<dbReference type="InterPro" id="IPR003008">
    <property type="entry name" value="Tubulin_FtsZ_GTPase"/>
</dbReference>
<evidence type="ECO:0000259" key="8">
    <source>
        <dbReference type="SMART" id="SM00865"/>
    </source>
</evidence>
<comment type="subunit">
    <text evidence="4">Homodimer. Polymerizes to form a dynamic ring structure in a strictly GTP-dependent manner. Interacts directly with several other division proteins.</text>
</comment>
<keyword evidence="3 4" id="KW-0342">GTP-binding</keyword>
<dbReference type="PROSITE" id="PS01135">
    <property type="entry name" value="FTSZ_2"/>
    <property type="match status" value="1"/>
</dbReference>
<evidence type="ECO:0000256" key="3">
    <source>
        <dbReference type="ARBA" id="ARBA00023134"/>
    </source>
</evidence>
<evidence type="ECO:0000256" key="1">
    <source>
        <dbReference type="ARBA" id="ARBA00009690"/>
    </source>
</evidence>
<name>A4UAG8_9BACT</name>
<feature type="domain" description="Tubulin/FtsZ 2-layer sandwich" evidence="8">
    <location>
        <begin position="213"/>
        <end position="332"/>
    </location>
</feature>
<feature type="domain" description="Tubulin/FtsZ GTPase" evidence="7">
    <location>
        <begin position="19"/>
        <end position="211"/>
    </location>
</feature>
<dbReference type="GO" id="GO:0051258">
    <property type="term" value="P:protein polymerization"/>
    <property type="evidence" value="ECO:0007669"/>
    <property type="project" value="UniProtKB-UniRule"/>
</dbReference>
<dbReference type="PANTHER" id="PTHR30314:SF3">
    <property type="entry name" value="MITOCHONDRIAL DIVISION PROTEIN FSZA"/>
    <property type="match status" value="1"/>
</dbReference>
<keyword evidence="4 5" id="KW-0132">Cell division</keyword>
<keyword evidence="4 5" id="KW-0717">Septation</keyword>
<dbReference type="AlphaFoldDB" id="A4UAG8"/>
<dbReference type="PROSITE" id="PS00227">
    <property type="entry name" value="TUBULIN"/>
    <property type="match status" value="1"/>
</dbReference>
<dbReference type="GO" id="GO:0005525">
    <property type="term" value="F:GTP binding"/>
    <property type="evidence" value="ECO:0007669"/>
    <property type="project" value="UniProtKB-UniRule"/>
</dbReference>
<sequence length="673" mass="71280">MVEFERTDERELAPSMRMKICVAGVGGGGLNVLDRISLDRMMDATLVSMHTDVRVLGHAMTPVKIQLGSERMRGIGSGGDPENGYAAAIDTREQIRAALQGHDMVFVCCGLGGGTGSGAAPVVAEVAKEVGAMVFVFATMPFSFEGRRRIQQAEVALEHLGQVADALILFENNRMGELTLPKEGIQKAFSQADQLIGHSVRAIATMVMQPGIVRMGIADLLTALRGPNSRCLFGFGEARGTNRVADALKRALKSPLVNQGMLLQNARNLLVHVAGGESLTLAEVENLMKQLGKYVPEETQIMFGLAVEPKLGDMISVTLVSSLSVHEMSPDSVLGRTERSAPVESLPAIPAVEVPVAEAYVAPQPQPEPVPSAEPVYYQNGQNGHAPQPVVQAAVAAAPAPAPVQVPAPAPVAEVAPQPVSSAPLPVQAPAPQPTTQPEPQLFQRDSRAAAEPDLFFMDAPAPVQNVAAATAPVPVVVSQPQQAPHPEPSKSSFIIADDTPEAGEVEAQVSEPQNTHPAPIEVPAEENEAVLRAEEQLYHQQPQVTVEPSAPAPAPAKSSIFSIIEDEEDEGDIAPASYQEDSGGHWADKYSNPSSSRPEAAATAVASTVVAASPQQAAVPGAPGKSSSDFKQSTFDLSQEEVARFKGTDKTIVEGEDLDVPTWMRMRQKLKR</sequence>
<feature type="compositionally biased region" description="Low complexity" evidence="6">
    <location>
        <begin position="601"/>
        <end position="625"/>
    </location>
</feature>
<dbReference type="InterPro" id="IPR008280">
    <property type="entry name" value="Tub_FtsZ_C"/>
</dbReference>
<feature type="binding site" evidence="4">
    <location>
        <position position="193"/>
    </location>
    <ligand>
        <name>GTP</name>
        <dbReference type="ChEBI" id="CHEBI:37565"/>
    </ligand>
</feature>
<proteinExistence type="inferred from homology"/>
<dbReference type="GO" id="GO:0003924">
    <property type="term" value="F:GTPase activity"/>
    <property type="evidence" value="ECO:0007669"/>
    <property type="project" value="UniProtKB-UniRule"/>
</dbReference>
<feature type="compositionally biased region" description="Pro residues" evidence="6">
    <location>
        <begin position="427"/>
        <end position="437"/>
    </location>
</feature>
<dbReference type="SUPFAM" id="SSF52490">
    <property type="entry name" value="Tubulin nucleotide-binding domain-like"/>
    <property type="match status" value="1"/>
</dbReference>
<evidence type="ECO:0000256" key="5">
    <source>
        <dbReference type="RuleBase" id="RU000631"/>
    </source>
</evidence>
<dbReference type="CDD" id="cd02201">
    <property type="entry name" value="FtsZ_type1"/>
    <property type="match status" value="1"/>
</dbReference>
<dbReference type="GO" id="GO:0005874">
    <property type="term" value="C:microtubule"/>
    <property type="evidence" value="ECO:0007669"/>
    <property type="project" value="InterPro"/>
</dbReference>
<feature type="region of interest" description="Disordered" evidence="6">
    <location>
        <begin position="420"/>
        <end position="441"/>
    </location>
</feature>
<keyword evidence="2 4" id="KW-0547">Nucleotide-binding</keyword>
<dbReference type="HAMAP" id="MF_00909">
    <property type="entry name" value="FtsZ"/>
    <property type="match status" value="1"/>
</dbReference>
<dbReference type="SMART" id="SM00865">
    <property type="entry name" value="Tubulin_C"/>
    <property type="match status" value="1"/>
</dbReference>
<dbReference type="PRINTS" id="PR00423">
    <property type="entry name" value="CELLDVISFTSZ"/>
</dbReference>
<dbReference type="SUPFAM" id="SSF55307">
    <property type="entry name" value="Tubulin C-terminal domain-like"/>
    <property type="match status" value="1"/>
</dbReference>
<dbReference type="InterPro" id="IPR045061">
    <property type="entry name" value="FtsZ/CetZ"/>
</dbReference>
<dbReference type="InterPro" id="IPR000158">
    <property type="entry name" value="Cell_div_FtsZ"/>
</dbReference>
<feature type="binding site" evidence="4">
    <location>
        <position position="149"/>
    </location>
    <ligand>
        <name>GTP</name>
        <dbReference type="ChEBI" id="CHEBI:37565"/>
    </ligand>
</feature>
<dbReference type="GO" id="GO:0032153">
    <property type="term" value="C:cell division site"/>
    <property type="evidence" value="ECO:0007669"/>
    <property type="project" value="UniProtKB-UniRule"/>
</dbReference>
<dbReference type="GO" id="GO:0000917">
    <property type="term" value="P:division septum assembly"/>
    <property type="evidence" value="ECO:0007669"/>
    <property type="project" value="UniProtKB-KW"/>
</dbReference>
<evidence type="ECO:0000313" key="9">
    <source>
        <dbReference type="EMBL" id="ABI34433.1"/>
    </source>
</evidence>
<dbReference type="InterPro" id="IPR020805">
    <property type="entry name" value="Cell_div_FtsZ_CS"/>
</dbReference>
<dbReference type="PANTHER" id="PTHR30314">
    <property type="entry name" value="CELL DIVISION PROTEIN FTSZ-RELATED"/>
    <property type="match status" value="1"/>
</dbReference>
<dbReference type="SMART" id="SM00864">
    <property type="entry name" value="Tubulin"/>
    <property type="match status" value="1"/>
</dbReference>
<comment type="subcellular location">
    <subcellularLocation>
        <location evidence="4">Cytoplasm</location>
    </subcellularLocation>
    <text evidence="4">Assembles at midcell at the inner surface of the cytoplasmic membrane.</text>
</comment>